<reference evidence="10" key="1">
    <citation type="submission" date="2013-08" db="EMBL/GenBank/DDBJ databases">
        <authorList>
            <person name="Mendez C."/>
            <person name="Richter M."/>
            <person name="Ferrer M."/>
            <person name="Sanchez J."/>
        </authorList>
    </citation>
    <scope>NUCLEOTIDE SEQUENCE</scope>
</reference>
<proteinExistence type="predicted"/>
<dbReference type="GO" id="GO:0005524">
    <property type="term" value="F:ATP binding"/>
    <property type="evidence" value="ECO:0007669"/>
    <property type="project" value="UniProtKB-KW"/>
</dbReference>
<dbReference type="GO" id="GO:0046872">
    <property type="term" value="F:metal ion binding"/>
    <property type="evidence" value="ECO:0007669"/>
    <property type="project" value="UniProtKB-KW"/>
</dbReference>
<evidence type="ECO:0000256" key="8">
    <source>
        <dbReference type="ARBA" id="ARBA00023204"/>
    </source>
</evidence>
<evidence type="ECO:0000256" key="5">
    <source>
        <dbReference type="ARBA" id="ARBA00022840"/>
    </source>
</evidence>
<evidence type="ECO:0000256" key="2">
    <source>
        <dbReference type="ARBA" id="ARBA00022741"/>
    </source>
</evidence>
<dbReference type="SUPFAM" id="SSF52540">
    <property type="entry name" value="P-loop containing nucleoside triphosphate hydrolases"/>
    <property type="match status" value="1"/>
</dbReference>
<evidence type="ECO:0000256" key="3">
    <source>
        <dbReference type="ARBA" id="ARBA00022763"/>
    </source>
</evidence>
<keyword evidence="5" id="KW-0067">ATP-binding</keyword>
<dbReference type="InterPro" id="IPR027417">
    <property type="entry name" value="P-loop_NTPase"/>
</dbReference>
<protein>
    <submittedName>
        <fullName evidence="10">DNA repair protein RadA</fullName>
    </submittedName>
</protein>
<evidence type="ECO:0000259" key="9">
    <source>
        <dbReference type="PROSITE" id="PS50162"/>
    </source>
</evidence>
<comment type="caution">
    <text evidence="10">The sequence shown here is derived from an EMBL/GenBank/DDBJ whole genome shotgun (WGS) entry which is preliminary data.</text>
</comment>
<evidence type="ECO:0000256" key="4">
    <source>
        <dbReference type="ARBA" id="ARBA00022801"/>
    </source>
</evidence>
<dbReference type="PANTHER" id="PTHR32472:SF10">
    <property type="entry name" value="DNA REPAIR PROTEIN RADA-LIKE PROTEIN"/>
    <property type="match status" value="1"/>
</dbReference>
<feature type="domain" description="RecA family profile 1" evidence="9">
    <location>
        <begin position="60"/>
        <end position="208"/>
    </location>
</feature>
<evidence type="ECO:0000313" key="10">
    <source>
        <dbReference type="EMBL" id="EQD28867.1"/>
    </source>
</evidence>
<evidence type="ECO:0000256" key="1">
    <source>
        <dbReference type="ARBA" id="ARBA00022723"/>
    </source>
</evidence>
<dbReference type="PROSITE" id="PS50162">
    <property type="entry name" value="RECA_2"/>
    <property type="match status" value="1"/>
</dbReference>
<dbReference type="GO" id="GO:0005829">
    <property type="term" value="C:cytosol"/>
    <property type="evidence" value="ECO:0007669"/>
    <property type="project" value="TreeGrafter"/>
</dbReference>
<dbReference type="PRINTS" id="PR01874">
    <property type="entry name" value="DNAREPAIRADA"/>
</dbReference>
<keyword evidence="7" id="KW-0238">DNA-binding</keyword>
<keyword evidence="1" id="KW-0479">Metal-binding</keyword>
<dbReference type="InterPro" id="IPR020588">
    <property type="entry name" value="RecA_ATP-bd"/>
</dbReference>
<reference evidence="10" key="2">
    <citation type="journal article" date="2014" name="ISME J.">
        <title>Microbial stratification in low pH oxic and suboxic macroscopic growths along an acid mine drainage.</title>
        <authorList>
            <person name="Mendez-Garcia C."/>
            <person name="Mesa V."/>
            <person name="Sprenger R.R."/>
            <person name="Richter M."/>
            <person name="Diez M.S."/>
            <person name="Solano J."/>
            <person name="Bargiela R."/>
            <person name="Golyshina O.V."/>
            <person name="Manteca A."/>
            <person name="Ramos J.L."/>
            <person name="Gallego J.R."/>
            <person name="Llorente I."/>
            <person name="Martins Dos Santos V.A."/>
            <person name="Jensen O.N."/>
            <person name="Pelaez A.I."/>
            <person name="Sanchez J."/>
            <person name="Ferrer M."/>
        </authorList>
    </citation>
    <scope>NUCLEOTIDE SEQUENCE</scope>
</reference>
<dbReference type="Pfam" id="PF13481">
    <property type="entry name" value="AAA_25"/>
    <property type="match status" value="1"/>
</dbReference>
<dbReference type="Gene3D" id="3.40.50.300">
    <property type="entry name" value="P-loop containing nucleotide triphosphate hydrolases"/>
    <property type="match status" value="1"/>
</dbReference>
<dbReference type="CDD" id="cd01121">
    <property type="entry name" value="RadA_SMS_N"/>
    <property type="match status" value="1"/>
</dbReference>
<dbReference type="EMBL" id="AUZZ01010702">
    <property type="protein sequence ID" value="EQD28867.1"/>
    <property type="molecule type" value="Genomic_DNA"/>
</dbReference>
<keyword evidence="2" id="KW-0547">Nucleotide-binding</keyword>
<dbReference type="GO" id="GO:0003677">
    <property type="term" value="F:DNA binding"/>
    <property type="evidence" value="ECO:0007669"/>
    <property type="project" value="UniProtKB-KW"/>
</dbReference>
<dbReference type="InterPro" id="IPR003593">
    <property type="entry name" value="AAA+_ATPase"/>
</dbReference>
<sequence length="284" mass="29683">MSRSSTLYVCSACGGRSLKWQGSCPGCGEWNVLEPVPASRMPQRRSVASEPLALPAGTADLRRLSSGLAELDRVLGGGVVPGSVTLLGGDPGIGKSTLLLQVAAQAAGGAPVLYASGEESAAQVAMRAQRLGLTAASLEILAETELAAVLERAAERGVALLIVDSIQTVQSERLDAAAGAVSQLKECAAELVRFAKRRATAVFLIGHVTKDGSIAGPRVLEHLVDTVLYFESETSSRYRIVRATKNRFGAVNELGFFVMTEAGLREVRNPSAIFLARAPEPAAG</sequence>
<organism evidence="10">
    <name type="scientific">mine drainage metagenome</name>
    <dbReference type="NCBI Taxonomy" id="410659"/>
    <lineage>
        <taxon>unclassified sequences</taxon>
        <taxon>metagenomes</taxon>
        <taxon>ecological metagenomes</taxon>
    </lineage>
</organism>
<accession>T0YAM7</accession>
<keyword evidence="4" id="KW-0378">Hydrolase</keyword>
<keyword evidence="8" id="KW-0234">DNA repair</keyword>
<dbReference type="GO" id="GO:0000725">
    <property type="term" value="P:recombinational repair"/>
    <property type="evidence" value="ECO:0007669"/>
    <property type="project" value="TreeGrafter"/>
</dbReference>
<dbReference type="GO" id="GO:0140664">
    <property type="term" value="F:ATP-dependent DNA damage sensor activity"/>
    <property type="evidence" value="ECO:0007669"/>
    <property type="project" value="InterPro"/>
</dbReference>
<dbReference type="AlphaFoldDB" id="T0YAM7"/>
<dbReference type="FunFam" id="3.40.50.300:FF:000050">
    <property type="entry name" value="DNA repair protein RadA"/>
    <property type="match status" value="1"/>
</dbReference>
<evidence type="ECO:0000256" key="7">
    <source>
        <dbReference type="ARBA" id="ARBA00023125"/>
    </source>
</evidence>
<keyword evidence="6" id="KW-0346">Stress response</keyword>
<keyword evidence="3" id="KW-0227">DNA damage</keyword>
<dbReference type="SMART" id="SM00382">
    <property type="entry name" value="AAA"/>
    <property type="match status" value="1"/>
</dbReference>
<dbReference type="GO" id="GO:0016787">
    <property type="term" value="F:hydrolase activity"/>
    <property type="evidence" value="ECO:0007669"/>
    <property type="project" value="UniProtKB-KW"/>
</dbReference>
<evidence type="ECO:0000256" key="6">
    <source>
        <dbReference type="ARBA" id="ARBA00023016"/>
    </source>
</evidence>
<name>T0YAM7_9ZZZZ</name>
<feature type="non-terminal residue" evidence="10">
    <location>
        <position position="284"/>
    </location>
</feature>
<dbReference type="InterPro" id="IPR041166">
    <property type="entry name" value="Rubredoxin_2"/>
</dbReference>
<gene>
    <name evidence="10" type="ORF">B2A_14723</name>
</gene>
<dbReference type="PANTHER" id="PTHR32472">
    <property type="entry name" value="DNA REPAIR PROTEIN RADA"/>
    <property type="match status" value="1"/>
</dbReference>
<dbReference type="Pfam" id="PF18073">
    <property type="entry name" value="Zn_ribbon_LapB"/>
    <property type="match status" value="1"/>
</dbReference>